<comment type="caution">
    <text evidence="2">The sequence shown here is derived from an EMBL/GenBank/DDBJ whole genome shotgun (WGS) entry which is preliminary data.</text>
</comment>
<dbReference type="InterPro" id="IPR005312">
    <property type="entry name" value="DUF1759"/>
</dbReference>
<dbReference type="OrthoDB" id="5984724at2759"/>
<evidence type="ECO:0000313" key="2">
    <source>
        <dbReference type="EMBL" id="KRX25561.1"/>
    </source>
</evidence>
<accession>A0A0V0SFJ7</accession>
<organism evidence="2 3">
    <name type="scientific">Trichinella nelsoni</name>
    <dbReference type="NCBI Taxonomy" id="6336"/>
    <lineage>
        <taxon>Eukaryota</taxon>
        <taxon>Metazoa</taxon>
        <taxon>Ecdysozoa</taxon>
        <taxon>Nematoda</taxon>
        <taxon>Enoplea</taxon>
        <taxon>Dorylaimia</taxon>
        <taxon>Trichinellida</taxon>
        <taxon>Trichinellidae</taxon>
        <taxon>Trichinella</taxon>
    </lineage>
</organism>
<dbReference type="Proteomes" id="UP000054630">
    <property type="component" value="Unassembled WGS sequence"/>
</dbReference>
<gene>
    <name evidence="2" type="ORF">T07_14469</name>
</gene>
<proteinExistence type="predicted"/>
<dbReference type="AlphaFoldDB" id="A0A0V0SFJ7"/>
<dbReference type="EMBL" id="JYDL01000011">
    <property type="protein sequence ID" value="KRX25561.1"/>
    <property type="molecule type" value="Genomic_DNA"/>
</dbReference>
<name>A0A0V0SFJ7_9BILA</name>
<evidence type="ECO:0000256" key="1">
    <source>
        <dbReference type="SAM" id="MobiDB-lite"/>
    </source>
</evidence>
<sequence length="183" mass="21008">MQDWNCAQDIAGIPLTAANYTHAVEILKTLFGWPKLVAREHISALWKAPACREMTMQGIQILVDELMKHLRCLKALDKEPYTGHFPVSEALMPMLREKFSPALQSAWDLKVGSDDDFKKFLQFAQRHAQRSPRPWKTASESLRRESNTEPSRRNRLTSNGITAAVLRRLLRQGGRRSIWNINN</sequence>
<evidence type="ECO:0000313" key="3">
    <source>
        <dbReference type="Proteomes" id="UP000054630"/>
    </source>
</evidence>
<dbReference type="Pfam" id="PF03564">
    <property type="entry name" value="DUF1759"/>
    <property type="match status" value="1"/>
</dbReference>
<protein>
    <submittedName>
        <fullName evidence="2">Uncharacterized protein</fullName>
    </submittedName>
</protein>
<reference evidence="2 3" key="1">
    <citation type="submission" date="2015-01" db="EMBL/GenBank/DDBJ databases">
        <title>Evolution of Trichinella species and genotypes.</title>
        <authorList>
            <person name="Korhonen P.K."/>
            <person name="Edoardo P."/>
            <person name="Giuseppe L.R."/>
            <person name="Gasser R.B."/>
        </authorList>
    </citation>
    <scope>NUCLEOTIDE SEQUENCE [LARGE SCALE GENOMIC DNA]</scope>
    <source>
        <strain evidence="2">ISS37</strain>
    </source>
</reference>
<dbReference type="STRING" id="6336.A0A0V0SFJ7"/>
<keyword evidence="3" id="KW-1185">Reference proteome</keyword>
<feature type="region of interest" description="Disordered" evidence="1">
    <location>
        <begin position="128"/>
        <end position="158"/>
    </location>
</feature>
<feature type="compositionally biased region" description="Basic and acidic residues" evidence="1">
    <location>
        <begin position="141"/>
        <end position="152"/>
    </location>
</feature>